<organism evidence="3 4">
    <name type="scientific">Rhodocollybia butyracea</name>
    <dbReference type="NCBI Taxonomy" id="206335"/>
    <lineage>
        <taxon>Eukaryota</taxon>
        <taxon>Fungi</taxon>
        <taxon>Dikarya</taxon>
        <taxon>Basidiomycota</taxon>
        <taxon>Agaricomycotina</taxon>
        <taxon>Agaricomycetes</taxon>
        <taxon>Agaricomycetidae</taxon>
        <taxon>Agaricales</taxon>
        <taxon>Marasmiineae</taxon>
        <taxon>Omphalotaceae</taxon>
        <taxon>Rhodocollybia</taxon>
    </lineage>
</organism>
<dbReference type="InterPro" id="IPR041577">
    <property type="entry name" value="RT_RNaseH_2"/>
</dbReference>
<proteinExistence type="predicted"/>
<sequence>MDYETSTWGESLDESWVKVERVIAYWSRLFKQAEKRYSTTEREALAAKEALVRFQPFIEGDKVVQPRPEWKRTRRRAKRQDQNCGKNIRSRLQGQGKGGTLVKLLATPPTHHLEGCPRRRGSKVQGIAEIGPRYRRENGPSTKYLAYIQVT</sequence>
<dbReference type="InterPro" id="IPR043502">
    <property type="entry name" value="DNA/RNA_pol_sf"/>
</dbReference>
<protein>
    <recommendedName>
        <fullName evidence="2">Reverse transcriptase/retrotransposon-derived protein RNase H-like domain-containing protein</fullName>
    </recommendedName>
</protein>
<dbReference type="SUPFAM" id="SSF56672">
    <property type="entry name" value="DNA/RNA polymerases"/>
    <property type="match status" value="1"/>
</dbReference>
<reference evidence="3" key="1">
    <citation type="submission" date="2020-11" db="EMBL/GenBank/DDBJ databases">
        <authorList>
            <consortium name="DOE Joint Genome Institute"/>
            <person name="Ahrendt S."/>
            <person name="Riley R."/>
            <person name="Andreopoulos W."/>
            <person name="Labutti K."/>
            <person name="Pangilinan J."/>
            <person name="Ruiz-Duenas F.J."/>
            <person name="Barrasa J.M."/>
            <person name="Sanchez-Garcia M."/>
            <person name="Camarero S."/>
            <person name="Miyauchi S."/>
            <person name="Serrano A."/>
            <person name="Linde D."/>
            <person name="Babiker R."/>
            <person name="Drula E."/>
            <person name="Ayuso-Fernandez I."/>
            <person name="Pacheco R."/>
            <person name="Padilla G."/>
            <person name="Ferreira P."/>
            <person name="Barriuso J."/>
            <person name="Kellner H."/>
            <person name="Castanera R."/>
            <person name="Alfaro M."/>
            <person name="Ramirez L."/>
            <person name="Pisabarro A.G."/>
            <person name="Kuo A."/>
            <person name="Tritt A."/>
            <person name="Lipzen A."/>
            <person name="He G."/>
            <person name="Yan M."/>
            <person name="Ng V."/>
            <person name="Cullen D."/>
            <person name="Martin F."/>
            <person name="Rosso M.-N."/>
            <person name="Henrissat B."/>
            <person name="Hibbett D."/>
            <person name="Martinez A.T."/>
            <person name="Grigoriev I.V."/>
        </authorList>
    </citation>
    <scope>NUCLEOTIDE SEQUENCE</scope>
    <source>
        <strain evidence="3">AH 40177</strain>
    </source>
</reference>
<dbReference type="AlphaFoldDB" id="A0A9P5U9H3"/>
<feature type="region of interest" description="Disordered" evidence="1">
    <location>
        <begin position="68"/>
        <end position="94"/>
    </location>
</feature>
<accession>A0A9P5U9H3</accession>
<evidence type="ECO:0000313" key="4">
    <source>
        <dbReference type="Proteomes" id="UP000772434"/>
    </source>
</evidence>
<comment type="caution">
    <text evidence="3">The sequence shown here is derived from an EMBL/GenBank/DDBJ whole genome shotgun (WGS) entry which is preliminary data.</text>
</comment>
<name>A0A9P5U9H3_9AGAR</name>
<evidence type="ECO:0000256" key="1">
    <source>
        <dbReference type="SAM" id="MobiDB-lite"/>
    </source>
</evidence>
<feature type="domain" description="Reverse transcriptase/retrotransposon-derived protein RNase H-like" evidence="2">
    <location>
        <begin position="19"/>
        <end position="63"/>
    </location>
</feature>
<dbReference type="Proteomes" id="UP000772434">
    <property type="component" value="Unassembled WGS sequence"/>
</dbReference>
<dbReference type="Pfam" id="PF17919">
    <property type="entry name" value="RT_RNaseH_2"/>
    <property type="match status" value="1"/>
</dbReference>
<dbReference type="OrthoDB" id="3271192at2759"/>
<keyword evidence="4" id="KW-1185">Reference proteome</keyword>
<dbReference type="EMBL" id="JADNRY010000045">
    <property type="protein sequence ID" value="KAF9070023.1"/>
    <property type="molecule type" value="Genomic_DNA"/>
</dbReference>
<feature type="compositionally biased region" description="Polar residues" evidence="1">
    <location>
        <begin position="82"/>
        <end position="93"/>
    </location>
</feature>
<gene>
    <name evidence="3" type="ORF">BDP27DRAFT_1362945</name>
</gene>
<evidence type="ECO:0000259" key="2">
    <source>
        <dbReference type="Pfam" id="PF17919"/>
    </source>
</evidence>
<evidence type="ECO:0000313" key="3">
    <source>
        <dbReference type="EMBL" id="KAF9070023.1"/>
    </source>
</evidence>